<sequence length="83" mass="8649">MVILAVLRVATPVQISVAILAVVLAATHVVIHVQILAVTLVQRLAAHLEAPILVVQAVARAVEHLHVGPVALSPVRHATDPGD</sequence>
<organism evidence="2">
    <name type="scientific">freshwater metagenome</name>
    <dbReference type="NCBI Taxonomy" id="449393"/>
    <lineage>
        <taxon>unclassified sequences</taxon>
        <taxon>metagenomes</taxon>
        <taxon>ecological metagenomes</taxon>
    </lineage>
</organism>
<proteinExistence type="predicted"/>
<dbReference type="EMBL" id="CAFBPF010000158">
    <property type="protein sequence ID" value="CAB5019720.1"/>
    <property type="molecule type" value="Genomic_DNA"/>
</dbReference>
<reference evidence="2" key="1">
    <citation type="submission" date="2020-05" db="EMBL/GenBank/DDBJ databases">
        <authorList>
            <person name="Chiriac C."/>
            <person name="Salcher M."/>
            <person name="Ghai R."/>
            <person name="Kavagutti S V."/>
        </authorList>
    </citation>
    <scope>NUCLEOTIDE SEQUENCE</scope>
</reference>
<accession>A0A6J7QPN1</accession>
<dbReference type="AlphaFoldDB" id="A0A6J7QPN1"/>
<keyword evidence="1" id="KW-0812">Transmembrane</keyword>
<protein>
    <submittedName>
        <fullName evidence="2">Unannotated protein</fullName>
    </submittedName>
</protein>
<keyword evidence="1" id="KW-1133">Transmembrane helix</keyword>
<keyword evidence="1" id="KW-0472">Membrane</keyword>
<name>A0A6J7QPN1_9ZZZZ</name>
<evidence type="ECO:0000313" key="2">
    <source>
        <dbReference type="EMBL" id="CAB5019720.1"/>
    </source>
</evidence>
<gene>
    <name evidence="2" type="ORF">UFOPK4071_01156</name>
</gene>
<evidence type="ECO:0000256" key="1">
    <source>
        <dbReference type="SAM" id="Phobius"/>
    </source>
</evidence>
<feature type="transmembrane region" description="Helical" evidence="1">
    <location>
        <begin position="15"/>
        <end position="41"/>
    </location>
</feature>